<comment type="caution">
    <text evidence="2">The sequence shown here is derived from an EMBL/GenBank/DDBJ whole genome shotgun (WGS) entry which is preliminary data.</text>
</comment>
<organism evidence="2 3">
    <name type="scientific">Larinioides sclopetarius</name>
    <dbReference type="NCBI Taxonomy" id="280406"/>
    <lineage>
        <taxon>Eukaryota</taxon>
        <taxon>Metazoa</taxon>
        <taxon>Ecdysozoa</taxon>
        <taxon>Arthropoda</taxon>
        <taxon>Chelicerata</taxon>
        <taxon>Arachnida</taxon>
        <taxon>Araneae</taxon>
        <taxon>Araneomorphae</taxon>
        <taxon>Entelegynae</taxon>
        <taxon>Araneoidea</taxon>
        <taxon>Araneidae</taxon>
        <taxon>Larinioides</taxon>
    </lineage>
</organism>
<evidence type="ECO:0000313" key="2">
    <source>
        <dbReference type="EMBL" id="CAL1281130.1"/>
    </source>
</evidence>
<sequence>MFYILWLPKLNDWRCPRLNRVVHNVNTARKFNKFTDVTFVVGPDENTCTIKAHRVVLGTASDELAKLVSGFDRYESIRIQDVSVKGFKNLIRFLYDIDVKFSDLSTVRETHLVAEKFKVFKLKLATENYLMESVKYESILEMLQIAIEFNLPTVKAKCIDIISNKYQDVLKSEELISAPFEVIAAVLSVRPCHGEDCLCQALLAIGKWKKKHETDQTHLVYLLGCVDFTRLKITDFNVFIDENEGLLSSADIGAFRKYILSKEIVDAPKWYRSSEHDLDKKSCNAYTEETEKTDSLEKKFSQDMKRQKLKVKEALDEEISYIDKLMTETVDISLELHKLAVTETVRTISEYFSDILKEAVETAVESFEDDMNSHLEMEGEKSEEKFAVEEKVSINTVTEIASASGIDKLSERECCNAEGNGVVPKCADSAEDYKDIK</sequence>
<dbReference type="SUPFAM" id="SSF54695">
    <property type="entry name" value="POZ domain"/>
    <property type="match status" value="1"/>
</dbReference>
<dbReference type="InterPro" id="IPR000210">
    <property type="entry name" value="BTB/POZ_dom"/>
</dbReference>
<feature type="domain" description="BTB" evidence="1">
    <location>
        <begin position="35"/>
        <end position="103"/>
    </location>
</feature>
<dbReference type="SMART" id="SM00225">
    <property type="entry name" value="BTB"/>
    <property type="match status" value="1"/>
</dbReference>
<dbReference type="PROSITE" id="PS50097">
    <property type="entry name" value="BTB"/>
    <property type="match status" value="1"/>
</dbReference>
<gene>
    <name evidence="2" type="ORF">LARSCL_LOCUS11384</name>
</gene>
<dbReference type="Pfam" id="PF00651">
    <property type="entry name" value="BTB"/>
    <property type="match status" value="1"/>
</dbReference>
<dbReference type="Gene3D" id="3.30.710.10">
    <property type="entry name" value="Potassium Channel Kv1.1, Chain A"/>
    <property type="match status" value="1"/>
</dbReference>
<accession>A0AAV2ADH9</accession>
<dbReference type="Gene3D" id="1.25.40.420">
    <property type="match status" value="1"/>
</dbReference>
<dbReference type="PANTHER" id="PTHR45774">
    <property type="entry name" value="BTB/POZ DOMAIN-CONTAINING"/>
    <property type="match status" value="1"/>
</dbReference>
<dbReference type="AlphaFoldDB" id="A0AAV2ADH9"/>
<dbReference type="EMBL" id="CAXIEN010000140">
    <property type="protein sequence ID" value="CAL1281130.1"/>
    <property type="molecule type" value="Genomic_DNA"/>
</dbReference>
<dbReference type="InterPro" id="IPR011333">
    <property type="entry name" value="SKP1/BTB/POZ_sf"/>
</dbReference>
<dbReference type="CDD" id="cd18186">
    <property type="entry name" value="BTB_POZ_ZBTB_KLHL-like"/>
    <property type="match status" value="1"/>
</dbReference>
<dbReference type="Proteomes" id="UP001497382">
    <property type="component" value="Unassembled WGS sequence"/>
</dbReference>
<dbReference type="PANTHER" id="PTHR45774:SF3">
    <property type="entry name" value="BTB (POZ) DOMAIN-CONTAINING 2B-RELATED"/>
    <property type="match status" value="1"/>
</dbReference>
<proteinExistence type="predicted"/>
<protein>
    <recommendedName>
        <fullName evidence="1">BTB domain-containing protein</fullName>
    </recommendedName>
</protein>
<evidence type="ECO:0000259" key="1">
    <source>
        <dbReference type="PROSITE" id="PS50097"/>
    </source>
</evidence>
<name>A0AAV2ADH9_9ARAC</name>
<keyword evidence="3" id="KW-1185">Reference proteome</keyword>
<reference evidence="2 3" key="1">
    <citation type="submission" date="2024-04" db="EMBL/GenBank/DDBJ databases">
        <authorList>
            <person name="Rising A."/>
            <person name="Reimegard J."/>
            <person name="Sonavane S."/>
            <person name="Akerstrom W."/>
            <person name="Nylinder S."/>
            <person name="Hedman E."/>
            <person name="Kallberg Y."/>
        </authorList>
    </citation>
    <scope>NUCLEOTIDE SEQUENCE [LARGE SCALE GENOMIC DNA]</scope>
</reference>
<dbReference type="CDD" id="cd14733">
    <property type="entry name" value="BACK"/>
    <property type="match status" value="1"/>
</dbReference>
<evidence type="ECO:0000313" key="3">
    <source>
        <dbReference type="Proteomes" id="UP001497382"/>
    </source>
</evidence>